<protein>
    <submittedName>
        <fullName evidence="2">Gamma-glutamyltransferase family protein</fullName>
    </submittedName>
</protein>
<dbReference type="Proteomes" id="UP000780875">
    <property type="component" value="Unassembled WGS sequence"/>
</dbReference>
<feature type="region of interest" description="Disordered" evidence="1">
    <location>
        <begin position="479"/>
        <end position="503"/>
    </location>
</feature>
<dbReference type="SUPFAM" id="SSF56235">
    <property type="entry name" value="N-terminal nucleophile aminohydrolases (Ntn hydrolases)"/>
    <property type="match status" value="1"/>
</dbReference>
<dbReference type="PANTHER" id="PTHR43881:SF1">
    <property type="entry name" value="GAMMA-GLUTAMYLTRANSPEPTIDASE (AFU_ORTHOLOGUE AFUA_4G13580)"/>
    <property type="match status" value="1"/>
</dbReference>
<comment type="caution">
    <text evidence="2">The sequence shown here is derived from an EMBL/GenBank/DDBJ whole genome shotgun (WGS) entry which is preliminary data.</text>
</comment>
<dbReference type="Gene3D" id="3.60.20.40">
    <property type="match status" value="1"/>
</dbReference>
<dbReference type="RefSeq" id="WP_224123722.1">
    <property type="nucleotide sequence ID" value="NZ_JAIQZJ010000008.1"/>
</dbReference>
<dbReference type="Pfam" id="PF01019">
    <property type="entry name" value="G_glu_transpept"/>
    <property type="match status" value="1"/>
</dbReference>
<dbReference type="PRINTS" id="PR01210">
    <property type="entry name" value="GGTRANSPTASE"/>
</dbReference>
<evidence type="ECO:0000256" key="1">
    <source>
        <dbReference type="SAM" id="MobiDB-lite"/>
    </source>
</evidence>
<gene>
    <name evidence="2" type="ORF">K8U61_14350</name>
</gene>
<name>A0ABS7UF12_9ACTN</name>
<dbReference type="InterPro" id="IPR029055">
    <property type="entry name" value="Ntn_hydrolases_N"/>
</dbReference>
<evidence type="ECO:0000313" key="2">
    <source>
        <dbReference type="EMBL" id="MBZ5739352.1"/>
    </source>
</evidence>
<dbReference type="PANTHER" id="PTHR43881">
    <property type="entry name" value="GAMMA-GLUTAMYLTRANSPEPTIDASE (AFU_ORTHOLOGUE AFUA_4G13580)"/>
    <property type="match status" value="1"/>
</dbReference>
<proteinExistence type="predicted"/>
<dbReference type="EMBL" id="JAIQZJ010000008">
    <property type="protein sequence ID" value="MBZ5739352.1"/>
    <property type="molecule type" value="Genomic_DNA"/>
</dbReference>
<sequence>MPEVAIAAPHPAAVAAAEDAVAAGGNALDAALAAAVALTVVYPHQCSLGGDLIAVVQRPGEEVPRAVVSAGTLPAGLDLAALAGAPMPSQGTTPVTVPGVVAGWLALGDLGARLPLTRALTRGADLAASAPPVSAGLARAIVERADAVAQDPGLREVLGELVEGDPLRQPALAATLRALADDPRSFYDGEVGRALVAGLAALGGAHTTADLAAHRAEVVDALGAPYAGGSVWVAPPPSQGAVLLGVLGAADGTVPGAVAAAWLGMQVRDRELGDPRTGPVDVAALTGLALQPTAAAPPTGRALGDTVAVTAVDGTGLAVTLIQSVFQTFGAGILEPTTGIVLHNRGSAYSTDPAGPARLHPGARPPHTLCPAVVRTPERTVAVGCQGGRAQAWILSQVVPDLVAGADPGTVLGRPRWVVGARDLGHPFPVVVAEPGAEAALVAAPALGLATAAYDGLHDDAGHVQAAVLEHADGRLAVASDPRADGRGSITSPTSTESPGAPA</sequence>
<accession>A0ABS7UF12</accession>
<dbReference type="InterPro" id="IPR052896">
    <property type="entry name" value="GGT-like_enzyme"/>
</dbReference>
<organism evidence="2 3">
    <name type="scientific">Nocardioides mangrovi</name>
    <dbReference type="NCBI Taxonomy" id="2874580"/>
    <lineage>
        <taxon>Bacteria</taxon>
        <taxon>Bacillati</taxon>
        <taxon>Actinomycetota</taxon>
        <taxon>Actinomycetes</taxon>
        <taxon>Propionibacteriales</taxon>
        <taxon>Nocardioidaceae</taxon>
        <taxon>Nocardioides</taxon>
    </lineage>
</organism>
<evidence type="ECO:0000313" key="3">
    <source>
        <dbReference type="Proteomes" id="UP000780875"/>
    </source>
</evidence>
<feature type="compositionally biased region" description="Polar residues" evidence="1">
    <location>
        <begin position="489"/>
        <end position="503"/>
    </location>
</feature>
<keyword evidence="3" id="KW-1185">Reference proteome</keyword>
<dbReference type="InterPro" id="IPR043137">
    <property type="entry name" value="GGT_ssub_C"/>
</dbReference>
<reference evidence="2 3" key="1">
    <citation type="submission" date="2021-09" db="EMBL/GenBank/DDBJ databases">
        <title>Whole genome sequence of Nocardioides sp. GBK3QG-3.</title>
        <authorList>
            <person name="Tuo L."/>
        </authorList>
    </citation>
    <scope>NUCLEOTIDE SEQUENCE [LARGE SCALE GENOMIC DNA]</scope>
    <source>
        <strain evidence="2 3">GBK3QG-3</strain>
    </source>
</reference>